<sequence>MPATTSPSASGTPAIDGLLAGTAWAGHSLTYSFPGSAADLSDYSAPNAVDPSYVAALSSGQQDTVRGMLVAFGAVANITFSEAITPSGGDLRLYWYEAPDNYTARTVEFPSANPEAGDVQLGAYVVPGFVDQWTLGSYSYFTILHELGHALGLKHPHDEVNGFPPIPAAQDSIEYSIMSYRSYAGQDFGGYTVQSGSYPSGPMLNDIAALQYLYGANWTTNSGDTTYRFDPEQAVVFQTIWDGGGEDTYDLSAYGTDLVISLDPGGWSRFGGQYAVLDTQDGREAIGNVANAYLYQGDLRSLIENAIGGSGNDEITGNAGANALTGGAGDDTLRGGLGDDVLRGGSGIDLMVGGEGSDTYHVDSVGDRVREAAGEGGDVVWTGVDWTLEAGQAVEVIRANAGEAGLTLTGNELGNWLVSGAGADLLIGGLGNDSLYVNSAEDRVVELVGQGSDTVFASASYTLAAGQEIEILRANAGATGLVLAGNDIANRIVGGDGADTLSGALGQDTLMGGEGADVFRFSSLAESPASMLRDYISDFVSGVDLINLSAIQAVAGAAVDAAFTFLDKDSFTKQAGQLHQIKAGSNTVVEGDVNGDGRADLQILLKGHLDLEAGDFLL</sequence>
<dbReference type="PRINTS" id="PR00313">
    <property type="entry name" value="CABNDNGRPT"/>
</dbReference>
<accession>A0A1M6M5A5</accession>
<dbReference type="PANTHER" id="PTHR38340">
    <property type="entry name" value="S-LAYER PROTEIN"/>
    <property type="match status" value="1"/>
</dbReference>
<evidence type="ECO:0000313" key="6">
    <source>
        <dbReference type="EMBL" id="SHJ78618.1"/>
    </source>
</evidence>
<comment type="cofactor">
    <cofactor evidence="1">
        <name>Ca(2+)</name>
        <dbReference type="ChEBI" id="CHEBI:29108"/>
    </cofactor>
</comment>
<evidence type="ECO:0000313" key="7">
    <source>
        <dbReference type="Proteomes" id="UP000184387"/>
    </source>
</evidence>
<dbReference type="RefSeq" id="WP_073136787.1">
    <property type="nucleotide sequence ID" value="NZ_FQZF01000020.1"/>
</dbReference>
<dbReference type="CDD" id="cd04277">
    <property type="entry name" value="ZnMc_serralysin_like"/>
    <property type="match status" value="1"/>
</dbReference>
<dbReference type="Pfam" id="PF00353">
    <property type="entry name" value="HemolysinCabind"/>
    <property type="match status" value="3"/>
</dbReference>
<organism evidence="6 7">
    <name type="scientific">Muricoccus roseus</name>
    <dbReference type="NCBI Taxonomy" id="198092"/>
    <lineage>
        <taxon>Bacteria</taxon>
        <taxon>Pseudomonadati</taxon>
        <taxon>Pseudomonadota</taxon>
        <taxon>Alphaproteobacteria</taxon>
        <taxon>Acetobacterales</taxon>
        <taxon>Roseomonadaceae</taxon>
        <taxon>Muricoccus</taxon>
    </lineage>
</organism>
<dbReference type="InterPro" id="IPR024079">
    <property type="entry name" value="MetalloPept_cat_dom_sf"/>
</dbReference>
<dbReference type="OrthoDB" id="223957at2"/>
<evidence type="ECO:0000256" key="3">
    <source>
        <dbReference type="ARBA" id="ARBA00022525"/>
    </source>
</evidence>
<dbReference type="AlphaFoldDB" id="A0A1M6M5A5"/>
<keyword evidence="4" id="KW-0677">Repeat</keyword>
<dbReference type="InterPro" id="IPR050557">
    <property type="entry name" value="RTX_toxin/Mannuronan_C5-epim"/>
</dbReference>
<evidence type="ECO:0000259" key="5">
    <source>
        <dbReference type="Pfam" id="PF08548"/>
    </source>
</evidence>
<evidence type="ECO:0000256" key="1">
    <source>
        <dbReference type="ARBA" id="ARBA00001913"/>
    </source>
</evidence>
<protein>
    <submittedName>
        <fullName evidence="6">Serralysin</fullName>
    </submittedName>
</protein>
<dbReference type="Pfam" id="PF08548">
    <property type="entry name" value="Peptidase_M10_C"/>
    <property type="match status" value="1"/>
</dbReference>
<evidence type="ECO:0000256" key="4">
    <source>
        <dbReference type="ARBA" id="ARBA00022737"/>
    </source>
</evidence>
<dbReference type="STRING" id="198092.SAMN02745194_03367"/>
<dbReference type="EMBL" id="FQZF01000020">
    <property type="protein sequence ID" value="SHJ78618.1"/>
    <property type="molecule type" value="Genomic_DNA"/>
</dbReference>
<dbReference type="InterPro" id="IPR013858">
    <property type="entry name" value="Peptidase_M10B_C"/>
</dbReference>
<reference evidence="6 7" key="1">
    <citation type="submission" date="2016-11" db="EMBL/GenBank/DDBJ databases">
        <authorList>
            <person name="Jaros S."/>
            <person name="Januszkiewicz K."/>
            <person name="Wedrychowicz H."/>
        </authorList>
    </citation>
    <scope>NUCLEOTIDE SEQUENCE [LARGE SCALE GENOMIC DNA]</scope>
    <source>
        <strain evidence="6 7">DSM 14916</strain>
    </source>
</reference>
<feature type="domain" description="Peptidase M10 serralysin C-terminal" evidence="5">
    <location>
        <begin position="213"/>
        <end position="616"/>
    </location>
</feature>
<keyword evidence="7" id="KW-1185">Reference proteome</keyword>
<dbReference type="GO" id="GO:0008237">
    <property type="term" value="F:metallopeptidase activity"/>
    <property type="evidence" value="ECO:0007669"/>
    <property type="project" value="InterPro"/>
</dbReference>
<dbReference type="PROSITE" id="PS00330">
    <property type="entry name" value="HEMOLYSIN_CALCIUM"/>
    <property type="match status" value="2"/>
</dbReference>
<keyword evidence="3" id="KW-0964">Secreted</keyword>
<dbReference type="InterPro" id="IPR034033">
    <property type="entry name" value="Serralysin-like"/>
</dbReference>
<dbReference type="GO" id="GO:0005509">
    <property type="term" value="F:calcium ion binding"/>
    <property type="evidence" value="ECO:0007669"/>
    <property type="project" value="InterPro"/>
</dbReference>
<proteinExistence type="predicted"/>
<gene>
    <name evidence="6" type="ORF">SAMN02745194_03367</name>
</gene>
<dbReference type="Gene3D" id="3.40.390.10">
    <property type="entry name" value="Collagenase (Catalytic Domain)"/>
    <property type="match status" value="1"/>
</dbReference>
<dbReference type="InterPro" id="IPR001343">
    <property type="entry name" value="Hemolysn_Ca-bd"/>
</dbReference>
<dbReference type="GO" id="GO:0005615">
    <property type="term" value="C:extracellular space"/>
    <property type="evidence" value="ECO:0007669"/>
    <property type="project" value="InterPro"/>
</dbReference>
<dbReference type="SUPFAM" id="SSF55486">
    <property type="entry name" value="Metalloproteases ('zincins'), catalytic domain"/>
    <property type="match status" value="1"/>
</dbReference>
<name>A0A1M6M5A5_9PROT</name>
<evidence type="ECO:0000256" key="2">
    <source>
        <dbReference type="ARBA" id="ARBA00004613"/>
    </source>
</evidence>
<dbReference type="SUPFAM" id="SSF51120">
    <property type="entry name" value="beta-Roll"/>
    <property type="match status" value="2"/>
</dbReference>
<dbReference type="PANTHER" id="PTHR38340:SF1">
    <property type="entry name" value="S-LAYER PROTEIN"/>
    <property type="match status" value="1"/>
</dbReference>
<dbReference type="Proteomes" id="UP000184387">
    <property type="component" value="Unassembled WGS sequence"/>
</dbReference>
<dbReference type="Gene3D" id="2.150.10.10">
    <property type="entry name" value="Serralysin-like metalloprotease, C-terminal"/>
    <property type="match status" value="2"/>
</dbReference>
<dbReference type="InterPro" id="IPR018511">
    <property type="entry name" value="Hemolysin-typ_Ca-bd_CS"/>
</dbReference>
<comment type="subcellular location">
    <subcellularLocation>
        <location evidence="2">Secreted</location>
    </subcellularLocation>
</comment>
<dbReference type="InterPro" id="IPR011049">
    <property type="entry name" value="Serralysin-like_metalloprot_C"/>
</dbReference>